<evidence type="ECO:0000256" key="4">
    <source>
        <dbReference type="ARBA" id="ARBA00022840"/>
    </source>
</evidence>
<dbReference type="PROSITE" id="PS51217">
    <property type="entry name" value="UVRD_HELICASE_CTER"/>
    <property type="match status" value="1"/>
</dbReference>
<organism evidence="12 13">
    <name type="scientific">Sulfuricella denitrificans (strain DSM 22764 / NBRC 105220 / skB26)</name>
    <dbReference type="NCBI Taxonomy" id="1163617"/>
    <lineage>
        <taxon>Bacteria</taxon>
        <taxon>Pseudomonadati</taxon>
        <taxon>Pseudomonadota</taxon>
        <taxon>Betaproteobacteria</taxon>
        <taxon>Nitrosomonadales</taxon>
        <taxon>Sulfuricellaceae</taxon>
        <taxon>Sulfuricella</taxon>
    </lineage>
</organism>
<evidence type="ECO:0000259" key="10">
    <source>
        <dbReference type="PROSITE" id="PS51198"/>
    </source>
</evidence>
<evidence type="ECO:0000256" key="1">
    <source>
        <dbReference type="ARBA" id="ARBA00022741"/>
    </source>
</evidence>
<dbReference type="PANTHER" id="PTHR11070:SF23">
    <property type="entry name" value="RECBCD ENZYME SUBUNIT RECB"/>
    <property type="match status" value="1"/>
</dbReference>
<dbReference type="HOGENOM" id="CLU_001114_0_0_4"/>
<evidence type="ECO:0000256" key="6">
    <source>
        <dbReference type="ARBA" id="ARBA00034617"/>
    </source>
</evidence>
<keyword evidence="3 9" id="KW-0347">Helicase</keyword>
<accession>S6A9R7</accession>
<dbReference type="EMBL" id="AP013066">
    <property type="protein sequence ID" value="BAN34580.1"/>
    <property type="molecule type" value="Genomic_DNA"/>
</dbReference>
<dbReference type="KEGG" id="sdr:SCD_n00738"/>
<dbReference type="GO" id="GO:0005829">
    <property type="term" value="C:cytosol"/>
    <property type="evidence" value="ECO:0007669"/>
    <property type="project" value="TreeGrafter"/>
</dbReference>
<dbReference type="Pfam" id="PF13361">
    <property type="entry name" value="UvrD_C"/>
    <property type="match status" value="1"/>
</dbReference>
<dbReference type="GO" id="GO:0016887">
    <property type="term" value="F:ATP hydrolysis activity"/>
    <property type="evidence" value="ECO:0007669"/>
    <property type="project" value="RHEA"/>
</dbReference>
<evidence type="ECO:0000256" key="2">
    <source>
        <dbReference type="ARBA" id="ARBA00022801"/>
    </source>
</evidence>
<evidence type="ECO:0000313" key="12">
    <source>
        <dbReference type="EMBL" id="BAN34580.1"/>
    </source>
</evidence>
<evidence type="ECO:0000256" key="7">
    <source>
        <dbReference type="ARBA" id="ARBA00034808"/>
    </source>
</evidence>
<dbReference type="GO" id="GO:0043138">
    <property type="term" value="F:3'-5' DNA helicase activity"/>
    <property type="evidence" value="ECO:0007669"/>
    <property type="project" value="UniProtKB-EC"/>
</dbReference>
<dbReference type="Proteomes" id="UP000015559">
    <property type="component" value="Chromosome"/>
</dbReference>
<dbReference type="GO" id="GO:0009338">
    <property type="term" value="C:exodeoxyribonuclease V complex"/>
    <property type="evidence" value="ECO:0007669"/>
    <property type="project" value="TreeGrafter"/>
</dbReference>
<dbReference type="AlphaFoldDB" id="S6A9R7"/>
<dbReference type="OrthoDB" id="5905204at2"/>
<dbReference type="STRING" id="1163617.SCD_n00738"/>
<dbReference type="PROSITE" id="PS51198">
    <property type="entry name" value="UVRD_HELICASE_ATP_BIND"/>
    <property type="match status" value="1"/>
</dbReference>
<dbReference type="Pfam" id="PF00580">
    <property type="entry name" value="UvrD-helicase"/>
    <property type="match status" value="1"/>
</dbReference>
<dbReference type="eggNOG" id="COG1074">
    <property type="taxonomic scope" value="Bacteria"/>
</dbReference>
<name>S6A9R7_SULDS</name>
<evidence type="ECO:0000256" key="5">
    <source>
        <dbReference type="ARBA" id="ARBA00023235"/>
    </source>
</evidence>
<comment type="catalytic activity">
    <reaction evidence="6">
        <text>Couples ATP hydrolysis with the unwinding of duplex DNA by translocating in the 3'-5' direction.</text>
        <dbReference type="EC" id="5.6.2.4"/>
    </reaction>
</comment>
<gene>
    <name evidence="12" type="ORF">SCD_n00738</name>
</gene>
<keyword evidence="1 9" id="KW-0547">Nucleotide-binding</keyword>
<dbReference type="GO" id="GO:0000725">
    <property type="term" value="P:recombinational repair"/>
    <property type="evidence" value="ECO:0007669"/>
    <property type="project" value="TreeGrafter"/>
</dbReference>
<feature type="binding site" evidence="9">
    <location>
        <begin position="21"/>
        <end position="28"/>
    </location>
    <ligand>
        <name>ATP</name>
        <dbReference type="ChEBI" id="CHEBI:30616"/>
    </ligand>
</feature>
<reference evidence="12 13" key="1">
    <citation type="journal article" date="2012" name="Appl. Environ. Microbiol.">
        <title>Draft genome sequence of a psychrotolerant sulfur-oxidizing bacterium, Sulfuricella denitrificans skB26, and proteomic insights into cold adaptation.</title>
        <authorList>
            <person name="Watanabe T."/>
            <person name="Kojima H."/>
            <person name="Fukui M."/>
        </authorList>
    </citation>
    <scope>NUCLEOTIDE SEQUENCE [LARGE SCALE GENOMIC DNA]</scope>
    <source>
        <strain evidence="13">skB26</strain>
    </source>
</reference>
<evidence type="ECO:0000313" key="13">
    <source>
        <dbReference type="Proteomes" id="UP000015559"/>
    </source>
</evidence>
<sequence>MTGNEINHAALNPAGSAVVEACAGSGKTWLLVSRIVRLLLAGAAPSEILAITFTRKAAQEMAARLRDWLRLLALAPDEEVRAFLLERAVPEHEIESLLPRARNLFEIFLTAQPGITINTFHGWFLQLLQRAPLNSGAGGDWGLLDQTSTLLEEAWQLFAEELQSEPDSEAAQALDFLFTEHGLHNTRSLLLDFVAKRAEWWAYTQGEEDGAVFAAEALRHDLEVEPDRDVLAELFADSRLAADAEEFAGMLERGTATDLKNVTKLRVALAGGDFESFCLVFLTGEGEPRKREYTKALAGRLGEAGAARFLDLHRTISARLLGAKDQLAAQAAYRFNRAALRCGAGLLAAYQRLKEERRAVDFTDVEWRVHELLNRSDHAEYMQYKLDCRYRHILLDEFQDTNPLQWQIMRSWLDASTGAGSAPTVFLVGDPKQAIYRFRRADARLFGIAADFLEQGYGAARLQQNVSRRSAPPVLEAVNRLFGQEAEFSGFELHEAHHTEIPGRVEVLPLAQGDQVEHAEAQPSVLTLRDPLIEALEEEEDQRVEREAQQLAEKIGSMVGSWQIVTENGEGRTAEFRDILLLKRSRTRLEIYERALRTAGIPYVSSRQGGLLETLECSDLTALLTFLITPFADLCLAQALRSPLFGCSDDDLMRLAKLPDGSWWARLQALAVRGEAGPTLQRAADLLQSWLALTDTLPVHDLLDRIYFEGDLLPRYAAVPEAMRGAVQANLHAFMELALTVDSGRYPSLPKFINELQQLRRAAAQEAPDEGIVGDAGNAVRILTIHGSKGLESPIVWLLDAHASPRNERGYRAVIDWPPENPRPQYFFLYAGKRERAAQWQPVFDAETQLERREDLNLLYVAMTRARQALIVSGSESTRKSEESWYGKLLRTVQATPPLPNPSPTGGEGLFIIGQSLANGTPLPSRERGRGEGEKAVDALPRAIIPTGKRISQRQTEAQRHGIRLHALLERIAPPAPVLDRAWLKDRLEVDDAEFDSLWQEALHLTQAPHLQRFFDPACYVNAWKEVPYRTASGESRRLDRLVEFEDSVWILDFKAAEKVEEGNLAVCAAPYLGVMREYRIAMEGVFAPKRVRAVLVFGNGLLFEID</sequence>
<feature type="domain" description="UvrD-like helicase ATP-binding" evidence="10">
    <location>
        <begin position="1"/>
        <end position="471"/>
    </location>
</feature>
<protein>
    <recommendedName>
        <fullName evidence="7">DNA 3'-5' helicase</fullName>
        <ecNumber evidence="7">5.6.2.4</ecNumber>
    </recommendedName>
</protein>
<dbReference type="Gene3D" id="3.40.50.300">
    <property type="entry name" value="P-loop containing nucleotide triphosphate hydrolases"/>
    <property type="match status" value="3"/>
</dbReference>
<dbReference type="InterPro" id="IPR014017">
    <property type="entry name" value="DNA_helicase_UvrD-like_C"/>
</dbReference>
<dbReference type="GO" id="GO:0003677">
    <property type="term" value="F:DNA binding"/>
    <property type="evidence" value="ECO:0007669"/>
    <property type="project" value="InterPro"/>
</dbReference>
<dbReference type="Gene3D" id="3.30.160.800">
    <property type="match status" value="1"/>
</dbReference>
<dbReference type="InterPro" id="IPR027417">
    <property type="entry name" value="P-loop_NTPase"/>
</dbReference>
<evidence type="ECO:0000256" key="3">
    <source>
        <dbReference type="ARBA" id="ARBA00022806"/>
    </source>
</evidence>
<dbReference type="InterPro" id="IPR000212">
    <property type="entry name" value="DNA_helicase_UvrD/REP"/>
</dbReference>
<evidence type="ECO:0000256" key="8">
    <source>
        <dbReference type="ARBA" id="ARBA00048988"/>
    </source>
</evidence>
<keyword evidence="2 9" id="KW-0378">Hydrolase</keyword>
<comment type="catalytic activity">
    <reaction evidence="8">
        <text>ATP + H2O = ADP + phosphate + H(+)</text>
        <dbReference type="Rhea" id="RHEA:13065"/>
        <dbReference type="ChEBI" id="CHEBI:15377"/>
        <dbReference type="ChEBI" id="CHEBI:15378"/>
        <dbReference type="ChEBI" id="CHEBI:30616"/>
        <dbReference type="ChEBI" id="CHEBI:43474"/>
        <dbReference type="ChEBI" id="CHEBI:456216"/>
        <dbReference type="EC" id="5.6.2.4"/>
    </reaction>
</comment>
<dbReference type="InterPro" id="IPR014016">
    <property type="entry name" value="UvrD-like_ATP-bd"/>
</dbReference>
<dbReference type="Gene3D" id="1.10.486.10">
    <property type="entry name" value="PCRA, domain 4"/>
    <property type="match status" value="1"/>
</dbReference>
<feature type="domain" description="UvrD-like helicase C-terminal" evidence="11">
    <location>
        <begin position="505"/>
        <end position="790"/>
    </location>
</feature>
<dbReference type="GO" id="GO:0005524">
    <property type="term" value="F:ATP binding"/>
    <property type="evidence" value="ECO:0007669"/>
    <property type="project" value="UniProtKB-UniRule"/>
</dbReference>
<dbReference type="SUPFAM" id="SSF52540">
    <property type="entry name" value="P-loop containing nucleoside triphosphate hydrolases"/>
    <property type="match status" value="1"/>
</dbReference>
<dbReference type="EC" id="5.6.2.4" evidence="7"/>
<proteinExistence type="predicted"/>
<evidence type="ECO:0000259" key="11">
    <source>
        <dbReference type="PROSITE" id="PS51217"/>
    </source>
</evidence>
<keyword evidence="13" id="KW-1185">Reference proteome</keyword>
<dbReference type="PANTHER" id="PTHR11070">
    <property type="entry name" value="UVRD / RECB / PCRA DNA HELICASE FAMILY MEMBER"/>
    <property type="match status" value="1"/>
</dbReference>
<keyword evidence="5" id="KW-0413">Isomerase</keyword>
<dbReference type="RefSeq" id="WP_009206474.1">
    <property type="nucleotide sequence ID" value="NC_022357.1"/>
</dbReference>
<evidence type="ECO:0000256" key="9">
    <source>
        <dbReference type="PROSITE-ProRule" id="PRU00560"/>
    </source>
</evidence>
<keyword evidence="4 9" id="KW-0067">ATP-binding</keyword>